<gene>
    <name evidence="2" type="ORF">AC578_7688</name>
</gene>
<dbReference type="OrthoDB" id="10543280at2759"/>
<feature type="region of interest" description="Disordered" evidence="1">
    <location>
        <begin position="443"/>
        <end position="501"/>
    </location>
</feature>
<feature type="region of interest" description="Disordered" evidence="1">
    <location>
        <begin position="331"/>
        <end position="401"/>
    </location>
</feature>
<feature type="compositionally biased region" description="Low complexity" evidence="1">
    <location>
        <begin position="468"/>
        <end position="481"/>
    </location>
</feature>
<accession>A0A139HL27</accession>
<feature type="compositionally biased region" description="Polar residues" evidence="1">
    <location>
        <begin position="102"/>
        <end position="119"/>
    </location>
</feature>
<proteinExistence type="predicted"/>
<dbReference type="AlphaFoldDB" id="A0A139HL27"/>
<comment type="caution">
    <text evidence="2">The sequence shown here is derived from an EMBL/GenBank/DDBJ whole genome shotgun (WGS) entry which is preliminary data.</text>
</comment>
<feature type="region of interest" description="Disordered" evidence="1">
    <location>
        <begin position="62"/>
        <end position="225"/>
    </location>
</feature>
<evidence type="ECO:0000313" key="2">
    <source>
        <dbReference type="EMBL" id="KXT03116.1"/>
    </source>
</evidence>
<name>A0A139HL27_9PEZI</name>
<feature type="compositionally biased region" description="Polar residues" evidence="1">
    <location>
        <begin position="33"/>
        <end position="50"/>
    </location>
</feature>
<organism evidence="2 3">
    <name type="scientific">Pseudocercospora eumusae</name>
    <dbReference type="NCBI Taxonomy" id="321146"/>
    <lineage>
        <taxon>Eukaryota</taxon>
        <taxon>Fungi</taxon>
        <taxon>Dikarya</taxon>
        <taxon>Ascomycota</taxon>
        <taxon>Pezizomycotina</taxon>
        <taxon>Dothideomycetes</taxon>
        <taxon>Dothideomycetidae</taxon>
        <taxon>Mycosphaerellales</taxon>
        <taxon>Mycosphaerellaceae</taxon>
        <taxon>Pseudocercospora</taxon>
    </lineage>
</organism>
<feature type="compositionally biased region" description="Acidic residues" evidence="1">
    <location>
        <begin position="143"/>
        <end position="173"/>
    </location>
</feature>
<dbReference type="Proteomes" id="UP000070133">
    <property type="component" value="Unassembled WGS sequence"/>
</dbReference>
<evidence type="ECO:0000313" key="3">
    <source>
        <dbReference type="Proteomes" id="UP000070133"/>
    </source>
</evidence>
<sequence>MSPSNSSRGNKRRRDSTGTQDSKKKRGSRRVENYSSTASPCNCKGSQKCGNCNMVRLLDILNQDRLKGMPPPISDEARARRDREKRSAASSSSLPSPASMGSVGTQNGETIPSEPSSSPLRHPTAETEMEIDTPKARSRPQPADEEIDDAADDAGYDGGNEADDEGNADDEEDAKTGGTSTGPSRPGLRPKGERSIVISFEHRNGTPGRDVHRGYNNLGDKAKDTRDNNQEELRNAIGGTITSDLRTREVLKDVPEKTPIFVLDLKTKMTSETTKLYEQAAGIRNTVFEYLDKAMDSRIGKAEFARFLVCEDIVLARELLIFDQGRAHGQAKQSANTEQENYQEDDGSRKTSTVTEIQAEDPVTPAGSQSVCVNDEDSTMDNAQSHLDSDWPDQHSNVGSGATDAEAMEVDDGDRAFVLPPQARQARYPQVQARFAREDLRPPQAQHGYQPPGPNAGLMFRNQQPDAQQGHGNQYQQQSVQPHTWHPGMAFPGAGVTKSHSQGFTQTNTIEINFGIAGRAWNTQGTTYLPRQ</sequence>
<dbReference type="EMBL" id="LFZN01000033">
    <property type="protein sequence ID" value="KXT03116.1"/>
    <property type="molecule type" value="Genomic_DNA"/>
</dbReference>
<protein>
    <submittedName>
        <fullName evidence="2">Uncharacterized protein</fullName>
    </submittedName>
</protein>
<feature type="compositionally biased region" description="Basic and acidic residues" evidence="1">
    <location>
        <begin position="75"/>
        <end position="87"/>
    </location>
</feature>
<feature type="compositionally biased region" description="Low complexity" evidence="1">
    <location>
        <begin position="176"/>
        <end position="187"/>
    </location>
</feature>
<feature type="compositionally biased region" description="Polar residues" evidence="1">
    <location>
        <begin position="331"/>
        <end position="340"/>
    </location>
</feature>
<feature type="compositionally biased region" description="Low complexity" evidence="1">
    <location>
        <begin position="88"/>
        <end position="99"/>
    </location>
</feature>
<feature type="region of interest" description="Disordered" evidence="1">
    <location>
        <begin position="1"/>
        <end position="50"/>
    </location>
</feature>
<reference evidence="2 3" key="1">
    <citation type="submission" date="2015-07" db="EMBL/GenBank/DDBJ databases">
        <title>Comparative genomics of the Sigatoka disease complex on banana suggests a link between parallel evolutionary changes in Pseudocercospora fijiensis and Pseudocercospora eumusae and increased virulence on the banana host.</title>
        <authorList>
            <person name="Chang T.-C."/>
            <person name="Salvucci A."/>
            <person name="Crous P.W."/>
            <person name="Stergiopoulos I."/>
        </authorList>
    </citation>
    <scope>NUCLEOTIDE SEQUENCE [LARGE SCALE GENOMIC DNA]</scope>
    <source>
        <strain evidence="2 3">CBS 114824</strain>
    </source>
</reference>
<feature type="compositionally biased region" description="Basic and acidic residues" evidence="1">
    <location>
        <begin position="190"/>
        <end position="213"/>
    </location>
</feature>
<keyword evidence="3" id="KW-1185">Reference proteome</keyword>
<evidence type="ECO:0000256" key="1">
    <source>
        <dbReference type="SAM" id="MobiDB-lite"/>
    </source>
</evidence>